<dbReference type="Pfam" id="PF04444">
    <property type="entry name" value="Dioxygenase_N"/>
    <property type="match status" value="1"/>
</dbReference>
<dbReference type="PANTHER" id="PTHR33711:SF7">
    <property type="entry name" value="INTRADIOL RING-CLEAVAGE DIOXYGENASES DOMAIN-CONTAINING PROTEIN-RELATED"/>
    <property type="match status" value="1"/>
</dbReference>
<feature type="domain" description="Catechol dioxygenase N-terminal" evidence="8">
    <location>
        <begin position="30"/>
        <end position="102"/>
    </location>
</feature>
<dbReference type="RefSeq" id="XP_022510667.1">
    <property type="nucleotide sequence ID" value="XM_022657025.1"/>
</dbReference>
<dbReference type="Pfam" id="PF00775">
    <property type="entry name" value="Dioxygenase_C"/>
    <property type="match status" value="1"/>
</dbReference>
<keyword evidence="5" id="KW-0560">Oxidoreductase</keyword>
<comment type="cofactor">
    <cofactor evidence="1">
        <name>Fe(3+)</name>
        <dbReference type="ChEBI" id="CHEBI:29034"/>
    </cofactor>
</comment>
<organism evidence="9 10">
    <name type="scientific">Fonsecaea monophora</name>
    <dbReference type="NCBI Taxonomy" id="254056"/>
    <lineage>
        <taxon>Eukaryota</taxon>
        <taxon>Fungi</taxon>
        <taxon>Dikarya</taxon>
        <taxon>Ascomycota</taxon>
        <taxon>Pezizomycotina</taxon>
        <taxon>Eurotiomycetes</taxon>
        <taxon>Chaetothyriomycetidae</taxon>
        <taxon>Chaetothyriales</taxon>
        <taxon>Herpotrichiellaceae</taxon>
        <taxon>Fonsecaea</taxon>
    </lineage>
</organism>
<dbReference type="GO" id="GO:0009712">
    <property type="term" value="P:catechol-containing compound metabolic process"/>
    <property type="evidence" value="ECO:0007669"/>
    <property type="project" value="InterPro"/>
</dbReference>
<gene>
    <name evidence="9" type="ORF">AYO21_07068</name>
</gene>
<dbReference type="Proteomes" id="UP000077002">
    <property type="component" value="Unassembled WGS sequence"/>
</dbReference>
<reference evidence="9 10" key="1">
    <citation type="submission" date="2016-03" db="EMBL/GenBank/DDBJ databases">
        <title>Draft genome sequence of the Fonsecaea monophora CBS 269.37.</title>
        <authorList>
            <person name="Bombassaro A."/>
            <person name="Vinicius W.A."/>
            <person name="De Hoog S."/>
            <person name="Sun J."/>
            <person name="Souza E.M."/>
            <person name="Raittz R.T."/>
            <person name="Costa F."/>
            <person name="Leao A.C."/>
            <person name="Tadra-Sfeir M.Z."/>
            <person name="Baura V."/>
            <person name="Balsanelli E."/>
            <person name="Pedrosa F.O."/>
            <person name="Moreno L.F."/>
            <person name="Steffens M.B."/>
            <person name="Xi L."/>
            <person name="Bocca A.L."/>
            <person name="Felipe M.S."/>
            <person name="Teixeira M."/>
            <person name="Telles Filho F.Q."/>
            <person name="Azevedo C.M."/>
            <person name="Gomes R."/>
            <person name="Vicente V.A."/>
        </authorList>
    </citation>
    <scope>NUCLEOTIDE SEQUENCE [LARGE SCALE GENOMIC DNA]</scope>
    <source>
        <strain evidence="9 10">CBS 269.37</strain>
    </source>
</reference>
<dbReference type="PANTHER" id="PTHR33711">
    <property type="entry name" value="DIOXYGENASE, PUTATIVE (AFU_ORTHOLOGUE AFUA_2G02910)-RELATED"/>
    <property type="match status" value="1"/>
</dbReference>
<accession>A0A177F338</accession>
<dbReference type="InterPro" id="IPR015889">
    <property type="entry name" value="Intradiol_dOase_core"/>
</dbReference>
<keyword evidence="3" id="KW-0479">Metal-binding</keyword>
<evidence type="ECO:0000259" key="7">
    <source>
        <dbReference type="Pfam" id="PF00775"/>
    </source>
</evidence>
<comment type="caution">
    <text evidence="9">The sequence shown here is derived from an EMBL/GenBank/DDBJ whole genome shotgun (WGS) entry which is preliminary data.</text>
</comment>
<dbReference type="OrthoDB" id="5238185at2759"/>
<evidence type="ECO:0008006" key="11">
    <source>
        <dbReference type="Google" id="ProtNLM"/>
    </source>
</evidence>
<evidence type="ECO:0000256" key="3">
    <source>
        <dbReference type="ARBA" id="ARBA00022723"/>
    </source>
</evidence>
<dbReference type="InterPro" id="IPR050770">
    <property type="entry name" value="Intradiol_RC_Dioxygenase"/>
</dbReference>
<dbReference type="GO" id="GO:0008199">
    <property type="term" value="F:ferric iron binding"/>
    <property type="evidence" value="ECO:0007669"/>
    <property type="project" value="InterPro"/>
</dbReference>
<evidence type="ECO:0000256" key="5">
    <source>
        <dbReference type="ARBA" id="ARBA00023002"/>
    </source>
</evidence>
<keyword evidence="10" id="KW-1185">Reference proteome</keyword>
<keyword evidence="6" id="KW-0408">Iron</keyword>
<keyword evidence="4" id="KW-0223">Dioxygenase</keyword>
<evidence type="ECO:0000313" key="10">
    <source>
        <dbReference type="Proteomes" id="UP000077002"/>
    </source>
</evidence>
<dbReference type="GeneID" id="34602224"/>
<dbReference type="InterPro" id="IPR000627">
    <property type="entry name" value="Intradiol_dOase_C"/>
</dbReference>
<evidence type="ECO:0000256" key="6">
    <source>
        <dbReference type="ARBA" id="ARBA00023004"/>
    </source>
</evidence>
<dbReference type="GO" id="GO:0018576">
    <property type="term" value="F:catechol 1,2-dioxygenase activity"/>
    <property type="evidence" value="ECO:0007669"/>
    <property type="project" value="InterPro"/>
</dbReference>
<dbReference type="SUPFAM" id="SSF49482">
    <property type="entry name" value="Aromatic compound dioxygenase"/>
    <property type="match status" value="1"/>
</dbReference>
<evidence type="ECO:0000256" key="1">
    <source>
        <dbReference type="ARBA" id="ARBA00001965"/>
    </source>
</evidence>
<proteinExistence type="inferred from homology"/>
<dbReference type="CDD" id="cd03461">
    <property type="entry name" value="1_2-HQD"/>
    <property type="match status" value="1"/>
</dbReference>
<dbReference type="InterPro" id="IPR039390">
    <property type="entry name" value="1_2-HQD/HQD"/>
</dbReference>
<evidence type="ECO:0000256" key="2">
    <source>
        <dbReference type="ARBA" id="ARBA00007825"/>
    </source>
</evidence>
<evidence type="ECO:0000259" key="8">
    <source>
        <dbReference type="Pfam" id="PF04444"/>
    </source>
</evidence>
<sequence length="330" mass="36858">MNGNNKSGAARFDPTFTRNVINAMGPKTSPRMREVMTSLITHLHDFAREIELTVEEWDEGVRLINWAGQMSNDRRNEGQLVCDVVGLETLVDEITYKKAAEAADLATQSAILGPFFQTDHTIRKKGDSISTNTPQDAEVVYLYGQVVDAITNKPLRNASVDVWQASTNGRSKQSHVVSKGVLTWSLAGLYEQQDENQPKSNLCGKFYTDENGEYGFYCLRPTPYPIPYDGPAGKLLQLLDRHPYRPAHIHFIVLAEGYKPITTQIFDKESKYLDDDSVFAVKDSLIVEFVPRQGDAQAQKELRYDIKMAPLSSKGESGEALVTEGMGRGF</sequence>
<dbReference type="EMBL" id="LVKK01000052">
    <property type="protein sequence ID" value="OAG38715.1"/>
    <property type="molecule type" value="Genomic_DNA"/>
</dbReference>
<feature type="domain" description="Intradiol ring-cleavage dioxygenases" evidence="7">
    <location>
        <begin position="187"/>
        <end position="309"/>
    </location>
</feature>
<dbReference type="Gene3D" id="2.60.130.10">
    <property type="entry name" value="Aromatic compound dioxygenase"/>
    <property type="match status" value="1"/>
</dbReference>
<dbReference type="InterPro" id="IPR007535">
    <property type="entry name" value="Catechol_dOase_N"/>
</dbReference>
<dbReference type="AlphaFoldDB" id="A0A177F338"/>
<protein>
    <recommendedName>
        <fullName evidence="11">Intradiol ring-cleavage dioxygenases domain-containing protein</fullName>
    </recommendedName>
</protein>
<evidence type="ECO:0000256" key="4">
    <source>
        <dbReference type="ARBA" id="ARBA00022964"/>
    </source>
</evidence>
<evidence type="ECO:0000313" key="9">
    <source>
        <dbReference type="EMBL" id="OAG38715.1"/>
    </source>
</evidence>
<comment type="similarity">
    <text evidence="2">Belongs to the intradiol ring-cleavage dioxygenase family.</text>
</comment>
<name>A0A177F338_9EURO</name>